<comment type="caution">
    <text evidence="1">The sequence shown here is derived from an EMBL/GenBank/DDBJ whole genome shotgun (WGS) entry which is preliminary data.</text>
</comment>
<organism evidence="1 2">
    <name type="scientific">Pelomonas parva</name>
    <dbReference type="NCBI Taxonomy" id="3299032"/>
    <lineage>
        <taxon>Bacteria</taxon>
        <taxon>Pseudomonadati</taxon>
        <taxon>Pseudomonadota</taxon>
        <taxon>Betaproteobacteria</taxon>
        <taxon>Burkholderiales</taxon>
        <taxon>Sphaerotilaceae</taxon>
        <taxon>Roseateles</taxon>
    </lineage>
</organism>
<keyword evidence="2" id="KW-1185">Reference proteome</keyword>
<dbReference type="EMBL" id="JBIGHV010000003">
    <property type="protein sequence ID" value="MFG6430352.1"/>
    <property type="molecule type" value="Genomic_DNA"/>
</dbReference>
<gene>
    <name evidence="1" type="ORF">ACG00Y_10530</name>
</gene>
<sequence length="55" mass="6024">MDNALLWWERASRQGSLEATVYLAHWLSRDKSPLTVQAETGIAAAVALLAAGEQR</sequence>
<dbReference type="Proteomes" id="UP001606210">
    <property type="component" value="Unassembled WGS sequence"/>
</dbReference>
<evidence type="ECO:0000313" key="2">
    <source>
        <dbReference type="Proteomes" id="UP001606210"/>
    </source>
</evidence>
<name>A0ABW7F144_9BURK</name>
<dbReference type="RefSeq" id="WP_394478549.1">
    <property type="nucleotide sequence ID" value="NZ_JBIGHV010000003.1"/>
</dbReference>
<protein>
    <recommendedName>
        <fullName evidence="3">DUF2934 domain-containing protein</fullName>
    </recommendedName>
</protein>
<evidence type="ECO:0000313" key="1">
    <source>
        <dbReference type="EMBL" id="MFG6430352.1"/>
    </source>
</evidence>
<accession>A0ABW7F144</accession>
<reference evidence="1 2" key="1">
    <citation type="submission" date="2024-08" db="EMBL/GenBank/DDBJ databases">
        <authorList>
            <person name="Lu H."/>
        </authorList>
    </citation>
    <scope>NUCLEOTIDE SEQUENCE [LARGE SCALE GENOMIC DNA]</scope>
    <source>
        <strain evidence="1 2">LYH14W</strain>
    </source>
</reference>
<proteinExistence type="predicted"/>
<evidence type="ECO:0008006" key="3">
    <source>
        <dbReference type="Google" id="ProtNLM"/>
    </source>
</evidence>